<dbReference type="Gene3D" id="1.25.40.10">
    <property type="entry name" value="Tetratricopeptide repeat domain"/>
    <property type="match status" value="1"/>
</dbReference>
<dbReference type="Proteomes" id="UP001165085">
    <property type="component" value="Unassembled WGS sequence"/>
</dbReference>
<dbReference type="PANTHER" id="PTHR46512:SF9">
    <property type="entry name" value="PEPTIDYLPROLYL ISOMERASE"/>
    <property type="match status" value="1"/>
</dbReference>
<gene>
    <name evidence="9" type="ORF">TrST_g11954</name>
</gene>
<dbReference type="InterPro" id="IPR036338">
    <property type="entry name" value="Aha1"/>
</dbReference>
<keyword evidence="4" id="KW-0697">Rotamase</keyword>
<dbReference type="EMBL" id="BRXY01000260">
    <property type="protein sequence ID" value="GMH81726.1"/>
    <property type="molecule type" value="Genomic_DNA"/>
</dbReference>
<proteinExistence type="inferred from homology"/>
<dbReference type="OrthoDB" id="567237at2759"/>
<dbReference type="SMART" id="SM00028">
    <property type="entry name" value="TPR"/>
    <property type="match status" value="3"/>
</dbReference>
<feature type="domain" description="Activator of Hsp90 ATPase AHSA1-like N-terminal" evidence="8">
    <location>
        <begin position="390"/>
        <end position="519"/>
    </location>
</feature>
<dbReference type="Gene3D" id="3.15.10.20">
    <property type="entry name" value="Activator of Hsp90 ATPase Aha1, N-terminal domain"/>
    <property type="match status" value="1"/>
</dbReference>
<dbReference type="EC" id="5.2.1.8" evidence="3"/>
<evidence type="ECO:0000256" key="5">
    <source>
        <dbReference type="ARBA" id="ARBA00023235"/>
    </source>
</evidence>
<dbReference type="PROSITE" id="PS50005">
    <property type="entry name" value="TPR"/>
    <property type="match status" value="2"/>
</dbReference>
<name>A0A9W7AZI2_9STRA</name>
<evidence type="ECO:0000259" key="8">
    <source>
        <dbReference type="SMART" id="SM01000"/>
    </source>
</evidence>
<comment type="caution">
    <text evidence="9">The sequence shown here is derived from an EMBL/GenBank/DDBJ whole genome shotgun (WGS) entry which is preliminary data.</text>
</comment>
<evidence type="ECO:0000256" key="7">
    <source>
        <dbReference type="SAM" id="MobiDB-lite"/>
    </source>
</evidence>
<comment type="catalytic activity">
    <reaction evidence="1">
        <text>[protein]-peptidylproline (omega=180) = [protein]-peptidylproline (omega=0)</text>
        <dbReference type="Rhea" id="RHEA:16237"/>
        <dbReference type="Rhea" id="RHEA-COMP:10747"/>
        <dbReference type="Rhea" id="RHEA-COMP:10748"/>
        <dbReference type="ChEBI" id="CHEBI:83833"/>
        <dbReference type="ChEBI" id="CHEBI:83834"/>
        <dbReference type="EC" id="5.2.1.8"/>
    </reaction>
</comment>
<reference evidence="10" key="1">
    <citation type="journal article" date="2023" name="Commun. Biol.">
        <title>Genome analysis of Parmales, the sister group of diatoms, reveals the evolutionary specialization of diatoms from phago-mixotrophs to photoautotrophs.</title>
        <authorList>
            <person name="Ban H."/>
            <person name="Sato S."/>
            <person name="Yoshikawa S."/>
            <person name="Yamada K."/>
            <person name="Nakamura Y."/>
            <person name="Ichinomiya M."/>
            <person name="Sato N."/>
            <person name="Blanc-Mathieu R."/>
            <person name="Endo H."/>
            <person name="Kuwata A."/>
            <person name="Ogata H."/>
        </authorList>
    </citation>
    <scope>NUCLEOTIDE SEQUENCE [LARGE SCALE GENOMIC DNA]</scope>
    <source>
        <strain evidence="10">NIES 3701</strain>
    </source>
</reference>
<keyword evidence="5" id="KW-0413">Isomerase</keyword>
<keyword evidence="10" id="KW-1185">Reference proteome</keyword>
<keyword evidence="6" id="KW-0802">TPR repeat</keyword>
<dbReference type="InterPro" id="IPR015310">
    <property type="entry name" value="AHSA1-like_N"/>
</dbReference>
<dbReference type="GO" id="GO:0051087">
    <property type="term" value="F:protein-folding chaperone binding"/>
    <property type="evidence" value="ECO:0007669"/>
    <property type="project" value="InterPro"/>
</dbReference>
<feature type="compositionally biased region" description="Basic and acidic residues" evidence="7">
    <location>
        <begin position="264"/>
        <end position="312"/>
    </location>
</feature>
<comment type="similarity">
    <text evidence="2">Belongs to the AHA1 family.</text>
</comment>
<dbReference type="InterPro" id="IPR011990">
    <property type="entry name" value="TPR-like_helical_dom_sf"/>
</dbReference>
<dbReference type="InterPro" id="IPR050754">
    <property type="entry name" value="FKBP4/5/8-like"/>
</dbReference>
<evidence type="ECO:0000256" key="4">
    <source>
        <dbReference type="ARBA" id="ARBA00023110"/>
    </source>
</evidence>
<feature type="region of interest" description="Disordered" evidence="7">
    <location>
        <begin position="359"/>
        <end position="381"/>
    </location>
</feature>
<evidence type="ECO:0000313" key="10">
    <source>
        <dbReference type="Proteomes" id="UP001165085"/>
    </source>
</evidence>
<dbReference type="SMART" id="SM01000">
    <property type="entry name" value="Aha1_N"/>
    <property type="match status" value="1"/>
</dbReference>
<dbReference type="SUPFAM" id="SSF48452">
    <property type="entry name" value="TPR-like"/>
    <property type="match status" value="1"/>
</dbReference>
<evidence type="ECO:0000256" key="2">
    <source>
        <dbReference type="ARBA" id="ARBA00006817"/>
    </source>
</evidence>
<feature type="compositionally biased region" description="Basic and acidic residues" evidence="7">
    <location>
        <begin position="210"/>
        <end position="250"/>
    </location>
</feature>
<dbReference type="AlphaFoldDB" id="A0A9W7AZI2"/>
<evidence type="ECO:0000256" key="3">
    <source>
        <dbReference type="ARBA" id="ARBA00013194"/>
    </source>
</evidence>
<accession>A0A9W7AZI2</accession>
<evidence type="ECO:0000256" key="6">
    <source>
        <dbReference type="PROSITE-ProRule" id="PRU00339"/>
    </source>
</evidence>
<feature type="region of interest" description="Disordered" evidence="7">
    <location>
        <begin position="185"/>
        <end position="321"/>
    </location>
</feature>
<protein>
    <recommendedName>
        <fullName evidence="3">peptidylprolyl isomerase</fullName>
        <ecNumber evidence="3">5.2.1.8</ecNumber>
    </recommendedName>
</protein>
<feature type="repeat" description="TPR" evidence="6">
    <location>
        <begin position="139"/>
        <end position="172"/>
    </location>
</feature>
<dbReference type="SUPFAM" id="SSF103111">
    <property type="entry name" value="Activator of Hsp90 ATPase, Aha1"/>
    <property type="match status" value="1"/>
</dbReference>
<evidence type="ECO:0000313" key="9">
    <source>
        <dbReference type="EMBL" id="GMH81726.1"/>
    </source>
</evidence>
<sequence length="521" mass="58106">MSSLTAETTKVEAMNLDGGTNDDKSGNSSTSDDSDDESDDEVKSVSTAAAEKKIVKALGLKEEGNAFFKEKEYDKAIRSYRRGTVSLKGLNNSNTGDDQVKTLLLGLQNNMAMIYAKQEKYKQALDVTKKALEVDSENLKALFRKGQMQRLLGDYDAAKETLKVGLKVDPESKDIKKEMALLKKKVDDEKKRAKKAFGGAFDKGTGGLYQDKEEEKRAKEIKKRDDERKEKAKKEKEEKKKKRKWEDECVSRMAKSEPPVSYDEWCKELEEKEEAKKKKAKEEEDEKKAAKKEEERLRREARKSKGEDIVKDDSDDDLGTDKVRGYKLTSDGRKTSFFNNELTEETKALIGDIAPKPINASASTAPSPIKHTESTGSNASAWNHAGTWEEKDTTDWCQENLTEMLSTLEFSRSGLTAEVSEVKEVKGDASVVVIRAKKRYVFDLTGELHFTVKDSDGAVKGKGHLKLLDCSSTAAAEGDFDIECAWKKGAGVAEVKEAVKGLTGEVDKALERFVVKFNEAF</sequence>
<dbReference type="PANTHER" id="PTHR46512">
    <property type="entry name" value="PEPTIDYLPROLYL ISOMERASE"/>
    <property type="match status" value="1"/>
</dbReference>
<dbReference type="GO" id="GO:0003755">
    <property type="term" value="F:peptidyl-prolyl cis-trans isomerase activity"/>
    <property type="evidence" value="ECO:0007669"/>
    <property type="project" value="UniProtKB-EC"/>
</dbReference>
<dbReference type="GO" id="GO:0001671">
    <property type="term" value="F:ATPase activator activity"/>
    <property type="evidence" value="ECO:0007669"/>
    <property type="project" value="InterPro"/>
</dbReference>
<dbReference type="InterPro" id="IPR019734">
    <property type="entry name" value="TPR_rpt"/>
</dbReference>
<organism evidence="9 10">
    <name type="scientific">Triparma strigata</name>
    <dbReference type="NCBI Taxonomy" id="1606541"/>
    <lineage>
        <taxon>Eukaryota</taxon>
        <taxon>Sar</taxon>
        <taxon>Stramenopiles</taxon>
        <taxon>Ochrophyta</taxon>
        <taxon>Bolidophyceae</taxon>
        <taxon>Parmales</taxon>
        <taxon>Triparmaceae</taxon>
        <taxon>Triparma</taxon>
    </lineage>
</organism>
<feature type="repeat" description="TPR" evidence="6">
    <location>
        <begin position="105"/>
        <end position="138"/>
    </location>
</feature>
<dbReference type="Pfam" id="PF09229">
    <property type="entry name" value="Aha1_N"/>
    <property type="match status" value="1"/>
</dbReference>
<dbReference type="Pfam" id="PF14559">
    <property type="entry name" value="TPR_19"/>
    <property type="match status" value="1"/>
</dbReference>
<evidence type="ECO:0000256" key="1">
    <source>
        <dbReference type="ARBA" id="ARBA00000971"/>
    </source>
</evidence>
<feature type="region of interest" description="Disordered" evidence="7">
    <location>
        <begin position="1"/>
        <end position="46"/>
    </location>
</feature>